<comment type="catalytic activity">
    <reaction evidence="6">
        <text>a 6-O-methyl-2'-deoxyguanosine in DNA + L-cysteinyl-[protein] = S-methyl-L-cysteinyl-[protein] + a 2'-deoxyguanosine in DNA</text>
        <dbReference type="Rhea" id="RHEA:24000"/>
        <dbReference type="Rhea" id="RHEA-COMP:10131"/>
        <dbReference type="Rhea" id="RHEA-COMP:10132"/>
        <dbReference type="Rhea" id="RHEA-COMP:11367"/>
        <dbReference type="Rhea" id="RHEA-COMP:11368"/>
        <dbReference type="ChEBI" id="CHEBI:29950"/>
        <dbReference type="ChEBI" id="CHEBI:82612"/>
        <dbReference type="ChEBI" id="CHEBI:85445"/>
        <dbReference type="ChEBI" id="CHEBI:85448"/>
        <dbReference type="EC" id="2.1.1.63"/>
    </reaction>
</comment>
<dbReference type="InterPro" id="IPR014048">
    <property type="entry name" value="MethylDNA_cys_MeTrfase_DNA-bd"/>
</dbReference>
<dbReference type="PANTHER" id="PTHR10815">
    <property type="entry name" value="METHYLATED-DNA--PROTEIN-CYSTEINE METHYLTRANSFERASE"/>
    <property type="match status" value="1"/>
</dbReference>
<dbReference type="PROSITE" id="PS00374">
    <property type="entry name" value="MGMT"/>
    <property type="match status" value="1"/>
</dbReference>
<dbReference type="InterPro" id="IPR001497">
    <property type="entry name" value="MethylDNA_cys_MeTrfase_AS"/>
</dbReference>
<dbReference type="CDD" id="cd06445">
    <property type="entry name" value="ATase"/>
    <property type="match status" value="1"/>
</dbReference>
<comment type="catalytic activity">
    <reaction evidence="1">
        <text>a 4-O-methyl-thymidine in DNA + L-cysteinyl-[protein] = a thymidine in DNA + S-methyl-L-cysteinyl-[protein]</text>
        <dbReference type="Rhea" id="RHEA:53428"/>
        <dbReference type="Rhea" id="RHEA-COMP:10131"/>
        <dbReference type="Rhea" id="RHEA-COMP:10132"/>
        <dbReference type="Rhea" id="RHEA-COMP:13555"/>
        <dbReference type="Rhea" id="RHEA-COMP:13556"/>
        <dbReference type="ChEBI" id="CHEBI:29950"/>
        <dbReference type="ChEBI" id="CHEBI:82612"/>
        <dbReference type="ChEBI" id="CHEBI:137386"/>
        <dbReference type="ChEBI" id="CHEBI:137387"/>
        <dbReference type="EC" id="2.1.1.63"/>
    </reaction>
</comment>
<dbReference type="AlphaFoldDB" id="A0A3G8ZJ54"/>
<proteinExistence type="predicted"/>
<keyword evidence="5" id="KW-0234">DNA repair</keyword>
<name>A0A3G8ZJ54_9ACTN</name>
<evidence type="ECO:0000259" key="7">
    <source>
        <dbReference type="Pfam" id="PF01035"/>
    </source>
</evidence>
<evidence type="ECO:0000256" key="3">
    <source>
        <dbReference type="ARBA" id="ARBA00022679"/>
    </source>
</evidence>
<dbReference type="EMBL" id="CP034170">
    <property type="protein sequence ID" value="AZI57402.1"/>
    <property type="molecule type" value="Genomic_DNA"/>
</dbReference>
<evidence type="ECO:0000256" key="4">
    <source>
        <dbReference type="ARBA" id="ARBA00022763"/>
    </source>
</evidence>
<dbReference type="Proteomes" id="UP000268084">
    <property type="component" value="Chromosome"/>
</dbReference>
<protein>
    <submittedName>
        <fullName evidence="8">Methylated-DNA--[protein]-cysteine S-methyltransferase</fullName>
    </submittedName>
</protein>
<gene>
    <name evidence="8" type="ORF">EH165_03735</name>
</gene>
<evidence type="ECO:0000256" key="5">
    <source>
        <dbReference type="ARBA" id="ARBA00023204"/>
    </source>
</evidence>
<dbReference type="KEGG" id="nak:EH165_03735"/>
<dbReference type="GO" id="GO:0003908">
    <property type="term" value="F:methylated-DNA-[protein]-cysteine S-methyltransferase activity"/>
    <property type="evidence" value="ECO:0007669"/>
    <property type="project" value="UniProtKB-EC"/>
</dbReference>
<dbReference type="SUPFAM" id="SSF46767">
    <property type="entry name" value="Methylated DNA-protein cysteine methyltransferase, C-terminal domain"/>
    <property type="match status" value="1"/>
</dbReference>
<dbReference type="PANTHER" id="PTHR10815:SF13">
    <property type="entry name" value="METHYLATED-DNA--PROTEIN-CYSTEINE METHYLTRANSFERASE"/>
    <property type="match status" value="1"/>
</dbReference>
<dbReference type="Gene3D" id="1.10.10.10">
    <property type="entry name" value="Winged helix-like DNA-binding domain superfamily/Winged helix DNA-binding domain"/>
    <property type="match status" value="1"/>
</dbReference>
<reference evidence="8 9" key="2">
    <citation type="submission" date="2018-12" db="EMBL/GenBank/DDBJ databases">
        <title>Nakamurella antarcticus sp. nov., isolated from Antarctica South Shetland Islands soil.</title>
        <authorList>
            <person name="Peng F."/>
        </authorList>
    </citation>
    <scope>NUCLEOTIDE SEQUENCE [LARGE SCALE GENOMIC DNA]</scope>
    <source>
        <strain evidence="8 9">S14-144</strain>
    </source>
</reference>
<dbReference type="GO" id="GO:0032259">
    <property type="term" value="P:methylation"/>
    <property type="evidence" value="ECO:0007669"/>
    <property type="project" value="UniProtKB-KW"/>
</dbReference>
<sequence length="177" mass="18989">MTTALTHTQITPAGAFTTITADDELTVLAAGWTADTAQLLPQVHSTLRPTLLRVAELKDIDQAVGAYHSGDLDVVNSFAVHQESGPFMMHAWKVLRMVPAGAPITYSEYASRSGRPLAIRAAATACARNAAALFVPCHRVLRLDGSLGGFRWSLPVKQWLLDHESQRVADTSVAGKG</sequence>
<dbReference type="NCBIfam" id="TIGR00589">
    <property type="entry name" value="ogt"/>
    <property type="match status" value="1"/>
</dbReference>
<dbReference type="InterPro" id="IPR036217">
    <property type="entry name" value="MethylDNA_cys_MeTrfase_DNAb"/>
</dbReference>
<organism evidence="8 9">
    <name type="scientific">Nakamurella antarctica</name>
    <dbReference type="NCBI Taxonomy" id="1902245"/>
    <lineage>
        <taxon>Bacteria</taxon>
        <taxon>Bacillati</taxon>
        <taxon>Actinomycetota</taxon>
        <taxon>Actinomycetes</taxon>
        <taxon>Nakamurellales</taxon>
        <taxon>Nakamurellaceae</taxon>
        <taxon>Nakamurella</taxon>
    </lineage>
</organism>
<keyword evidence="3 8" id="KW-0808">Transferase</keyword>
<evidence type="ECO:0000313" key="8">
    <source>
        <dbReference type="EMBL" id="AZI57402.1"/>
    </source>
</evidence>
<accession>A0A3G8ZJ54</accession>
<evidence type="ECO:0000256" key="6">
    <source>
        <dbReference type="ARBA" id="ARBA00049348"/>
    </source>
</evidence>
<keyword evidence="2 8" id="KW-0489">Methyltransferase</keyword>
<reference evidence="8 9" key="1">
    <citation type="submission" date="2018-11" db="EMBL/GenBank/DDBJ databases">
        <authorList>
            <person name="Da X."/>
        </authorList>
    </citation>
    <scope>NUCLEOTIDE SEQUENCE [LARGE SCALE GENOMIC DNA]</scope>
    <source>
        <strain evidence="8 9">S14-144</strain>
    </source>
</reference>
<keyword evidence="4" id="KW-0227">DNA damage</keyword>
<dbReference type="RefSeq" id="WP_124798087.1">
    <property type="nucleotide sequence ID" value="NZ_CP034170.1"/>
</dbReference>
<feature type="domain" description="Methylated-DNA-[protein]-cysteine S-methyltransferase DNA binding" evidence="7">
    <location>
        <begin position="86"/>
        <end position="165"/>
    </location>
</feature>
<evidence type="ECO:0000256" key="2">
    <source>
        <dbReference type="ARBA" id="ARBA00022603"/>
    </source>
</evidence>
<dbReference type="OrthoDB" id="9802228at2"/>
<evidence type="ECO:0000256" key="1">
    <source>
        <dbReference type="ARBA" id="ARBA00001286"/>
    </source>
</evidence>
<keyword evidence="9" id="KW-1185">Reference proteome</keyword>
<dbReference type="GO" id="GO:0006281">
    <property type="term" value="P:DNA repair"/>
    <property type="evidence" value="ECO:0007669"/>
    <property type="project" value="UniProtKB-KW"/>
</dbReference>
<dbReference type="Pfam" id="PF01035">
    <property type="entry name" value="DNA_binding_1"/>
    <property type="match status" value="1"/>
</dbReference>
<evidence type="ECO:0000313" key="9">
    <source>
        <dbReference type="Proteomes" id="UP000268084"/>
    </source>
</evidence>
<dbReference type="InterPro" id="IPR036388">
    <property type="entry name" value="WH-like_DNA-bd_sf"/>
</dbReference>